<dbReference type="EMBL" id="JBHUPD010000001">
    <property type="protein sequence ID" value="MFD2871826.1"/>
    <property type="molecule type" value="Genomic_DNA"/>
</dbReference>
<feature type="domain" description="Glycosyl-hydrolase family 116 N-terminal" evidence="2">
    <location>
        <begin position="64"/>
        <end position="375"/>
    </location>
</feature>
<evidence type="ECO:0000259" key="1">
    <source>
        <dbReference type="Pfam" id="PF04685"/>
    </source>
</evidence>
<sequence length="859" mass="95435">MKNGSGRRGFLRNLGVGGAAAFLPIGRVKAAEKTSAESQSLAAAVTGKRKYNSAYAGKNLNRVAFPIGGIGAGMFCLEGTGAISHMSVRNNPDVFNEPAMFAAISIKGIPNGAKVLEAKVPAWKKFGNRDAGLGGTGGATWGLARFESAEFNARFPFADINLFDKDIPLHVDIKGWSPFVPTDADSASLPVGALEYHFKNTSNKTQDCIFSYNSRNFMEQPGTKNLVKAIKNGFVLSSEGTKEDPQKQGDFAIYTDDAHTIVDHCWFRGGWFDGLTMAWKAIRNHETKNNPPVDTGAPGASLFVPFTLQPGEEKTIRLMMAWYVPNTKLRMGEVAPEDKAKVEANPLLQFHKPWYSSKFNTIEEVANYWSGNYTELRKKTKLFTDTFYKSTLPPEVIEAVAANLTILKSPTVLRQYDGRFWAWEGTGDSWGSCHGSCTHVWNYAQAVSHLFPSLERSLRNTEFNESQNAEGHQMFRSNLPITRVVHNFHAASDGQLGGIMKVHREWRISGDTEWLRSIYPNVQASLDYCSKTWDPKGSGVIQEPHHNTYDIEFWGPTGFATSFYLGALNAFITMGKALGKDVGKYETLYTKGKKYMENELYDGEYFRQIIEWKELQAPDPTKVQSFATGYTPEAREVLEKEGPKYQYGTGVLSDGVMGGWLSRMCGLGDPLDKTKTTNHLKAVHQYNFKTNLHEHSNPQRPTYAIGDEGGLLLCSWPKGGMLSLPFVYSNEVWTGIEYQVASHLMLMGEVQKGLDIVRACRDRYDGEVRNPFNEYECGHWYARAMSSYGMIEGLTGVRYDAIDKTLHVDSRIGDFTSFLSTATGFGTVTLKAGTPHLDVVYGKIPVNKVIVSSVTKNWG</sequence>
<evidence type="ECO:0000259" key="2">
    <source>
        <dbReference type="Pfam" id="PF12215"/>
    </source>
</evidence>
<proteinExistence type="predicted"/>
<comment type="caution">
    <text evidence="3">The sequence shown here is derived from an EMBL/GenBank/DDBJ whole genome shotgun (WGS) entry which is preliminary data.</text>
</comment>
<dbReference type="InterPro" id="IPR006311">
    <property type="entry name" value="TAT_signal"/>
</dbReference>
<dbReference type="Gene3D" id="1.50.10.10">
    <property type="match status" value="1"/>
</dbReference>
<accession>A0ABW5Y9A8</accession>
<reference evidence="4" key="1">
    <citation type="journal article" date="2019" name="Int. J. Syst. Evol. Microbiol.">
        <title>The Global Catalogue of Microorganisms (GCM) 10K type strain sequencing project: providing services to taxonomists for standard genome sequencing and annotation.</title>
        <authorList>
            <consortium name="The Broad Institute Genomics Platform"/>
            <consortium name="The Broad Institute Genome Sequencing Center for Infectious Disease"/>
            <person name="Wu L."/>
            <person name="Ma J."/>
        </authorList>
    </citation>
    <scope>NUCLEOTIDE SEQUENCE [LARGE SCALE GENOMIC DNA]</scope>
    <source>
        <strain evidence="4">KCTC 22437</strain>
    </source>
</reference>
<dbReference type="Pfam" id="PF04685">
    <property type="entry name" value="DUF608"/>
    <property type="match status" value="1"/>
</dbReference>
<dbReference type="InterPro" id="IPR008928">
    <property type="entry name" value="6-hairpin_glycosidase_sf"/>
</dbReference>
<dbReference type="RefSeq" id="WP_377182882.1">
    <property type="nucleotide sequence ID" value="NZ_JBHUPD010000001.1"/>
</dbReference>
<evidence type="ECO:0000313" key="4">
    <source>
        <dbReference type="Proteomes" id="UP001597557"/>
    </source>
</evidence>
<keyword evidence="3" id="KW-0378">Hydrolase</keyword>
<dbReference type="PANTHER" id="PTHR12654">
    <property type="entry name" value="BILE ACID BETA-GLUCOSIDASE-RELATED"/>
    <property type="match status" value="1"/>
</dbReference>
<dbReference type="InterPro" id="IPR006775">
    <property type="entry name" value="GH116_catalytic"/>
</dbReference>
<dbReference type="PANTHER" id="PTHR12654:SF0">
    <property type="entry name" value="NON-LYSOSOMAL GLUCOSYLCERAMIDASE"/>
    <property type="match status" value="1"/>
</dbReference>
<dbReference type="SUPFAM" id="SSF48208">
    <property type="entry name" value="Six-hairpin glycosidases"/>
    <property type="match status" value="1"/>
</dbReference>
<dbReference type="Pfam" id="PF12215">
    <property type="entry name" value="Glyco_hydr_116N"/>
    <property type="match status" value="1"/>
</dbReference>
<dbReference type="InterPro" id="IPR024462">
    <property type="entry name" value="GH116_N"/>
</dbReference>
<gene>
    <name evidence="3" type="ORF">ACFS5N_05065</name>
</gene>
<dbReference type="InterPro" id="IPR012341">
    <property type="entry name" value="6hp_glycosidase-like_sf"/>
</dbReference>
<name>A0ABW5Y9A8_9SPHI</name>
<organism evidence="3 4">
    <name type="scientific">Mucilaginibacter ximonensis</name>
    <dbReference type="NCBI Taxonomy" id="538021"/>
    <lineage>
        <taxon>Bacteria</taxon>
        <taxon>Pseudomonadati</taxon>
        <taxon>Bacteroidota</taxon>
        <taxon>Sphingobacteriia</taxon>
        <taxon>Sphingobacteriales</taxon>
        <taxon>Sphingobacteriaceae</taxon>
        <taxon>Mucilaginibacter</taxon>
    </lineage>
</organism>
<dbReference type="InterPro" id="IPR052566">
    <property type="entry name" value="Non-lysos_glucosylceramidase"/>
</dbReference>
<evidence type="ECO:0000313" key="3">
    <source>
        <dbReference type="EMBL" id="MFD2871826.1"/>
    </source>
</evidence>
<dbReference type="Proteomes" id="UP001597557">
    <property type="component" value="Unassembled WGS sequence"/>
</dbReference>
<dbReference type="GO" id="GO:0016787">
    <property type="term" value="F:hydrolase activity"/>
    <property type="evidence" value="ECO:0007669"/>
    <property type="project" value="UniProtKB-KW"/>
</dbReference>
<dbReference type="PROSITE" id="PS51318">
    <property type="entry name" value="TAT"/>
    <property type="match status" value="1"/>
</dbReference>
<protein>
    <submittedName>
        <fullName evidence="3">GH116 family glycosyl hydrolase</fullName>
    </submittedName>
</protein>
<keyword evidence="4" id="KW-1185">Reference proteome</keyword>
<feature type="domain" description="Glycosyl-hydrolase family 116 catalytic region" evidence="1">
    <location>
        <begin position="484"/>
        <end position="790"/>
    </location>
</feature>